<dbReference type="GeneID" id="30965191"/>
<dbReference type="InParanoid" id="A0A1D2VMK3"/>
<accession>A0A1D2VMK3</accession>
<name>A0A1D2VMK3_9ASCO</name>
<reference evidence="2" key="1">
    <citation type="submission" date="2016-05" db="EMBL/GenBank/DDBJ databases">
        <title>Comparative genomics of biotechnologically important yeasts.</title>
        <authorList>
            <consortium name="DOE Joint Genome Institute"/>
            <person name="Riley R."/>
            <person name="Haridas S."/>
            <person name="Wolfe K.H."/>
            <person name="Lopes M.R."/>
            <person name="Hittinger C.T."/>
            <person name="Goker M."/>
            <person name="Salamov A."/>
            <person name="Wisecaver J."/>
            <person name="Long T.M."/>
            <person name="Aerts A.L."/>
            <person name="Barry K."/>
            <person name="Choi C."/>
            <person name="Clum A."/>
            <person name="Coughlan A.Y."/>
            <person name="Deshpande S."/>
            <person name="Douglass A.P."/>
            <person name="Hanson S.J."/>
            <person name="Klenk H.-P."/>
            <person name="Labutti K."/>
            <person name="Lapidus A."/>
            <person name="Lindquist E."/>
            <person name="Lipzen A."/>
            <person name="Meier-Kolthoff J.P."/>
            <person name="Ohm R.A."/>
            <person name="Otillar R.P."/>
            <person name="Pangilinan J."/>
            <person name="Peng Y."/>
            <person name="Rokas A."/>
            <person name="Rosa C.A."/>
            <person name="Scheuner C."/>
            <person name="Sibirny A.A."/>
            <person name="Slot J.C."/>
            <person name="Stielow J.B."/>
            <person name="Sun H."/>
            <person name="Kurtzman C.P."/>
            <person name="Blackwell M."/>
            <person name="Grigoriev I.V."/>
            <person name="Jeffries T.W."/>
        </authorList>
    </citation>
    <scope>NUCLEOTIDE SEQUENCE [LARGE SCALE GENOMIC DNA]</scope>
    <source>
        <strain evidence="2">DSM 1968</strain>
    </source>
</reference>
<protein>
    <submittedName>
        <fullName evidence="1">Uncharacterized protein</fullName>
    </submittedName>
</protein>
<dbReference type="RefSeq" id="XP_020049155.1">
    <property type="nucleotide sequence ID" value="XM_020191555.1"/>
</dbReference>
<gene>
    <name evidence="1" type="ORF">ASCRUDRAFT_68659</name>
</gene>
<proteinExistence type="predicted"/>
<evidence type="ECO:0000313" key="2">
    <source>
        <dbReference type="Proteomes" id="UP000095038"/>
    </source>
</evidence>
<organism evidence="1 2">
    <name type="scientific">Ascoidea rubescens DSM 1968</name>
    <dbReference type="NCBI Taxonomy" id="1344418"/>
    <lineage>
        <taxon>Eukaryota</taxon>
        <taxon>Fungi</taxon>
        <taxon>Dikarya</taxon>
        <taxon>Ascomycota</taxon>
        <taxon>Saccharomycotina</taxon>
        <taxon>Saccharomycetes</taxon>
        <taxon>Ascoideaceae</taxon>
        <taxon>Ascoidea</taxon>
    </lineage>
</organism>
<evidence type="ECO:0000313" key="1">
    <source>
        <dbReference type="EMBL" id="ODV62848.1"/>
    </source>
</evidence>
<dbReference type="EMBL" id="KV454476">
    <property type="protein sequence ID" value="ODV62848.1"/>
    <property type="molecule type" value="Genomic_DNA"/>
</dbReference>
<keyword evidence="2" id="KW-1185">Reference proteome</keyword>
<dbReference type="AlphaFoldDB" id="A0A1D2VMK3"/>
<sequence length="182" mass="19953">MNNQGNQFMDNNNGIVFNGLANNNFNNFLNQLPNNGMMNNNNLNNNMGNINNLNNINSNIMNNNKNFNIGGMPPPSGGRYDMASMNHGFEQMNLNGFMNSINKLPQGPGPQSQQTIGFGNPLPNLISGNNPNFINNMNNHMGNNNINNMNSAINNGMGNQIHQQMNNGSFGQFNGNNFGGFH</sequence>
<dbReference type="Proteomes" id="UP000095038">
    <property type="component" value="Unassembled WGS sequence"/>
</dbReference>